<proteinExistence type="predicted"/>
<dbReference type="PANTHER" id="PTHR10773:SF19">
    <property type="match status" value="1"/>
</dbReference>
<dbReference type="AlphaFoldDB" id="A0AAE0XSN3"/>
<accession>A0AAE0XSN3</accession>
<dbReference type="PANTHER" id="PTHR10773">
    <property type="entry name" value="DNA-DIRECTED RNA POLYMERASES I, II, AND III SUBUNIT RPABC2"/>
    <property type="match status" value="1"/>
</dbReference>
<evidence type="ECO:0000313" key="2">
    <source>
        <dbReference type="Proteomes" id="UP001283361"/>
    </source>
</evidence>
<keyword evidence="2" id="KW-1185">Reference proteome</keyword>
<organism evidence="1 2">
    <name type="scientific">Elysia crispata</name>
    <name type="common">lettuce slug</name>
    <dbReference type="NCBI Taxonomy" id="231223"/>
    <lineage>
        <taxon>Eukaryota</taxon>
        <taxon>Metazoa</taxon>
        <taxon>Spiralia</taxon>
        <taxon>Lophotrochozoa</taxon>
        <taxon>Mollusca</taxon>
        <taxon>Gastropoda</taxon>
        <taxon>Heterobranchia</taxon>
        <taxon>Euthyneura</taxon>
        <taxon>Panpulmonata</taxon>
        <taxon>Sacoglossa</taxon>
        <taxon>Placobranchoidea</taxon>
        <taxon>Plakobranchidae</taxon>
        <taxon>Elysia</taxon>
    </lineage>
</organism>
<gene>
    <name evidence="1" type="ORF">RRG08_053069</name>
</gene>
<comment type="caution">
    <text evidence="1">The sequence shown here is derived from an EMBL/GenBank/DDBJ whole genome shotgun (WGS) entry which is preliminary data.</text>
</comment>
<sequence length="387" mass="42867">MDTSSNKDMLLADLLPLGQTLLKSKCGSKKTEPGGTNVTANEIDAIIDSDCESLVSSYNYDSDTDPSYKPGVCHVRKCKQDIFAACVGCYLLLCSDHFVDDTLGCEHTKLKTWKEISVSGAGSLEIEDSVAVSHVVAPEAFTVEGAPKEVMTQKAPKTNKYKEAKQKRNCVEEYVRPKTKITVNARKMGKACVAESCVKAGRQCGTIAMEQREEISRTFYGLGDLHLQREFIVRHIDCALKKESITGSSVSRRQMTKTNYLTTDGNRLKVCQPMFLNTLEISEKTARTAIQKKLPTGAVEAEKRGGRRAATTQRDEAILRAITAHILRFPTVESHYCRSSSSKQYLHPSLNIPKKYRLHCSTNRTDVSSGWLGLPQVDQIPVHKATI</sequence>
<protein>
    <submittedName>
        <fullName evidence="1">Uncharacterized protein</fullName>
    </submittedName>
</protein>
<name>A0AAE0XSN3_9GAST</name>
<dbReference type="Proteomes" id="UP001283361">
    <property type="component" value="Unassembled WGS sequence"/>
</dbReference>
<evidence type="ECO:0000313" key="1">
    <source>
        <dbReference type="EMBL" id="KAK3708488.1"/>
    </source>
</evidence>
<dbReference type="EMBL" id="JAWDGP010007694">
    <property type="protein sequence ID" value="KAK3708488.1"/>
    <property type="molecule type" value="Genomic_DNA"/>
</dbReference>
<reference evidence="1" key="1">
    <citation type="journal article" date="2023" name="G3 (Bethesda)">
        <title>A reference genome for the long-term kleptoplast-retaining sea slug Elysia crispata morphotype clarki.</title>
        <authorList>
            <person name="Eastman K.E."/>
            <person name="Pendleton A.L."/>
            <person name="Shaikh M.A."/>
            <person name="Suttiyut T."/>
            <person name="Ogas R."/>
            <person name="Tomko P."/>
            <person name="Gavelis G."/>
            <person name="Widhalm J.R."/>
            <person name="Wisecaver J.H."/>
        </authorList>
    </citation>
    <scope>NUCLEOTIDE SEQUENCE</scope>
    <source>
        <strain evidence="1">ECLA1</strain>
    </source>
</reference>